<dbReference type="PROSITE" id="PS50977">
    <property type="entry name" value="HTH_TETR_2"/>
    <property type="match status" value="1"/>
</dbReference>
<dbReference type="Pfam" id="PF13305">
    <property type="entry name" value="TetR_C_33"/>
    <property type="match status" value="1"/>
</dbReference>
<comment type="caution">
    <text evidence="6">The sequence shown here is derived from an EMBL/GenBank/DDBJ whole genome shotgun (WGS) entry which is preliminary data.</text>
</comment>
<evidence type="ECO:0000313" key="7">
    <source>
        <dbReference type="Proteomes" id="UP000646365"/>
    </source>
</evidence>
<evidence type="ECO:0000256" key="1">
    <source>
        <dbReference type="ARBA" id="ARBA00023015"/>
    </source>
</evidence>
<dbReference type="InterPro" id="IPR009057">
    <property type="entry name" value="Homeodomain-like_sf"/>
</dbReference>
<dbReference type="Proteomes" id="UP000646365">
    <property type="component" value="Unassembled WGS sequence"/>
</dbReference>
<gene>
    <name evidence="6" type="ORF">GCM10011611_23890</name>
</gene>
<dbReference type="GO" id="GO:0003677">
    <property type="term" value="F:DNA binding"/>
    <property type="evidence" value="ECO:0007669"/>
    <property type="project" value="UniProtKB-UniRule"/>
</dbReference>
<evidence type="ECO:0000313" key="6">
    <source>
        <dbReference type="EMBL" id="GGF17313.1"/>
    </source>
</evidence>
<dbReference type="AlphaFoldDB" id="A0A8J2YTV7"/>
<dbReference type="EMBL" id="BMJQ01000005">
    <property type="protein sequence ID" value="GGF17313.1"/>
    <property type="molecule type" value="Genomic_DNA"/>
</dbReference>
<feature type="domain" description="HTH tetR-type" evidence="5">
    <location>
        <begin position="9"/>
        <end position="69"/>
    </location>
</feature>
<dbReference type="InterPro" id="IPR001647">
    <property type="entry name" value="HTH_TetR"/>
</dbReference>
<dbReference type="Gene3D" id="1.10.357.10">
    <property type="entry name" value="Tetracycline Repressor, domain 2"/>
    <property type="match status" value="1"/>
</dbReference>
<proteinExistence type="predicted"/>
<organism evidence="6 7">
    <name type="scientific">Aliidongia dinghuensis</name>
    <dbReference type="NCBI Taxonomy" id="1867774"/>
    <lineage>
        <taxon>Bacteria</taxon>
        <taxon>Pseudomonadati</taxon>
        <taxon>Pseudomonadota</taxon>
        <taxon>Alphaproteobacteria</taxon>
        <taxon>Rhodospirillales</taxon>
        <taxon>Dongiaceae</taxon>
        <taxon>Aliidongia</taxon>
    </lineage>
</organism>
<evidence type="ECO:0000256" key="3">
    <source>
        <dbReference type="ARBA" id="ARBA00023163"/>
    </source>
</evidence>
<evidence type="ECO:0000259" key="5">
    <source>
        <dbReference type="PROSITE" id="PS50977"/>
    </source>
</evidence>
<keyword evidence="1" id="KW-0805">Transcription regulation</keyword>
<dbReference type="SUPFAM" id="SSF46689">
    <property type="entry name" value="Homeodomain-like"/>
    <property type="match status" value="1"/>
</dbReference>
<sequence>MAKDTYHHGNLRAALLNAALNALKDEPPAKLSLRQLAGCLGVSANAPYAHFASKDDLLDALRREGFVELKSEMADALAVAGSGRSVELAALGRAYLRFGREKPHLYALMFAEGPVPSEATASAATDSFALLRQTVEGLGTDPDLAHFAWALVHGLVTLDAAGQLEPLGAAPIEDLAPRLAQILIGTR</sequence>
<keyword evidence="2 4" id="KW-0238">DNA-binding</keyword>
<evidence type="ECO:0000256" key="2">
    <source>
        <dbReference type="ARBA" id="ARBA00023125"/>
    </source>
</evidence>
<keyword evidence="7" id="KW-1185">Reference proteome</keyword>
<dbReference type="Pfam" id="PF00440">
    <property type="entry name" value="TetR_N"/>
    <property type="match status" value="1"/>
</dbReference>
<dbReference type="InterPro" id="IPR036271">
    <property type="entry name" value="Tet_transcr_reg_TetR-rel_C_sf"/>
</dbReference>
<reference evidence="6" key="1">
    <citation type="journal article" date="2014" name="Int. J. Syst. Evol. Microbiol.">
        <title>Complete genome sequence of Corynebacterium casei LMG S-19264T (=DSM 44701T), isolated from a smear-ripened cheese.</title>
        <authorList>
            <consortium name="US DOE Joint Genome Institute (JGI-PGF)"/>
            <person name="Walter F."/>
            <person name="Albersmeier A."/>
            <person name="Kalinowski J."/>
            <person name="Ruckert C."/>
        </authorList>
    </citation>
    <scope>NUCLEOTIDE SEQUENCE</scope>
    <source>
        <strain evidence="6">CGMCC 1.15725</strain>
    </source>
</reference>
<name>A0A8J2YTV7_9PROT</name>
<feature type="DNA-binding region" description="H-T-H motif" evidence="4">
    <location>
        <begin position="32"/>
        <end position="51"/>
    </location>
</feature>
<dbReference type="SUPFAM" id="SSF48498">
    <property type="entry name" value="Tetracyclin repressor-like, C-terminal domain"/>
    <property type="match status" value="1"/>
</dbReference>
<reference evidence="6" key="2">
    <citation type="submission" date="2020-09" db="EMBL/GenBank/DDBJ databases">
        <authorList>
            <person name="Sun Q."/>
            <person name="Zhou Y."/>
        </authorList>
    </citation>
    <scope>NUCLEOTIDE SEQUENCE</scope>
    <source>
        <strain evidence="6">CGMCC 1.15725</strain>
    </source>
</reference>
<evidence type="ECO:0000256" key="4">
    <source>
        <dbReference type="PROSITE-ProRule" id="PRU00335"/>
    </source>
</evidence>
<dbReference type="InterPro" id="IPR025996">
    <property type="entry name" value="MT1864/Rv1816-like_C"/>
</dbReference>
<protein>
    <submittedName>
        <fullName evidence="6">TetR family transcriptional regulator</fullName>
    </submittedName>
</protein>
<keyword evidence="3" id="KW-0804">Transcription</keyword>
<accession>A0A8J2YTV7</accession>
<dbReference type="RefSeq" id="WP_189045894.1">
    <property type="nucleotide sequence ID" value="NZ_BMJQ01000005.1"/>
</dbReference>